<evidence type="ECO:0000313" key="7">
    <source>
        <dbReference type="Proteomes" id="UP000235916"/>
    </source>
</evidence>
<name>A0A2N8KWC5_9BURK</name>
<keyword evidence="7" id="KW-1185">Reference proteome</keyword>
<proteinExistence type="inferred from homology"/>
<comment type="function">
    <text evidence="1">Plays a role in synthesis, processing and/or stability of 23S rRNA.</text>
</comment>
<evidence type="ECO:0000256" key="5">
    <source>
        <dbReference type="ARBA" id="ARBA00031841"/>
    </source>
</evidence>
<dbReference type="PANTHER" id="PTHR38099:SF1">
    <property type="entry name" value="LARGE RIBOSOMAL RNA SUBUNIT ACCUMULATION PROTEIN YCED"/>
    <property type="match status" value="1"/>
</dbReference>
<comment type="similarity">
    <text evidence="2">Belongs to the DUF177 domain family.</text>
</comment>
<dbReference type="RefSeq" id="WP_102767682.1">
    <property type="nucleotide sequence ID" value="NZ_POSP01000003.1"/>
</dbReference>
<dbReference type="InterPro" id="IPR003772">
    <property type="entry name" value="YceD"/>
</dbReference>
<reference evidence="6 7" key="1">
    <citation type="submission" date="2018-01" db="EMBL/GenBank/DDBJ databases">
        <title>Draft genome sequence of Paucibacter aquatile CR182 isolated from freshwater of the Nakdong River.</title>
        <authorList>
            <person name="Choi A."/>
            <person name="Chung E.J."/>
        </authorList>
    </citation>
    <scope>NUCLEOTIDE SEQUENCE [LARGE SCALE GENOMIC DNA]</scope>
    <source>
        <strain evidence="6 7">CR182</strain>
    </source>
</reference>
<dbReference type="OrthoDB" id="5297600at2"/>
<dbReference type="AlphaFoldDB" id="A0A2N8KWC5"/>
<accession>A0A2N8KWC5</accession>
<dbReference type="GO" id="GO:0005829">
    <property type="term" value="C:cytosol"/>
    <property type="evidence" value="ECO:0007669"/>
    <property type="project" value="TreeGrafter"/>
</dbReference>
<keyword evidence="4" id="KW-0690">Ribosome biogenesis</keyword>
<comment type="caution">
    <text evidence="6">The sequence shown here is derived from an EMBL/GenBank/DDBJ whole genome shotgun (WGS) entry which is preliminary data.</text>
</comment>
<dbReference type="InterPro" id="IPR039255">
    <property type="entry name" value="YceD_bac"/>
</dbReference>
<protein>
    <recommendedName>
        <fullName evidence="3">Large ribosomal RNA subunit accumulation protein YceD</fullName>
    </recommendedName>
    <alternativeName>
        <fullName evidence="5">23S rRNA accumulation protein YceD</fullName>
    </alternativeName>
</protein>
<gene>
    <name evidence="6" type="ORF">C1O66_09655</name>
</gene>
<dbReference type="GO" id="GO:0042254">
    <property type="term" value="P:ribosome biogenesis"/>
    <property type="evidence" value="ECO:0007669"/>
    <property type="project" value="UniProtKB-KW"/>
</dbReference>
<evidence type="ECO:0000256" key="1">
    <source>
        <dbReference type="ARBA" id="ARBA00002868"/>
    </source>
</evidence>
<dbReference type="EMBL" id="POSP01000003">
    <property type="protein sequence ID" value="PND37763.1"/>
    <property type="molecule type" value="Genomic_DNA"/>
</dbReference>
<dbReference type="PANTHER" id="PTHR38099">
    <property type="entry name" value="LARGE RIBOSOMAL RNA SUBUNIT ACCUMULATION PROTEIN YCED"/>
    <property type="match status" value="1"/>
</dbReference>
<evidence type="ECO:0000256" key="2">
    <source>
        <dbReference type="ARBA" id="ARBA00010740"/>
    </source>
</evidence>
<dbReference type="Proteomes" id="UP000235916">
    <property type="component" value="Unassembled WGS sequence"/>
</dbReference>
<evidence type="ECO:0000313" key="6">
    <source>
        <dbReference type="EMBL" id="PND37763.1"/>
    </source>
</evidence>
<evidence type="ECO:0000256" key="3">
    <source>
        <dbReference type="ARBA" id="ARBA00015716"/>
    </source>
</evidence>
<evidence type="ECO:0000256" key="4">
    <source>
        <dbReference type="ARBA" id="ARBA00022517"/>
    </source>
</evidence>
<organism evidence="6 7">
    <name type="scientific">Kinneretia aquatilis</name>
    <dbReference type="NCBI Taxonomy" id="2070761"/>
    <lineage>
        <taxon>Bacteria</taxon>
        <taxon>Pseudomonadati</taxon>
        <taxon>Pseudomonadota</taxon>
        <taxon>Betaproteobacteria</taxon>
        <taxon>Burkholderiales</taxon>
        <taxon>Sphaerotilaceae</taxon>
        <taxon>Roseateles</taxon>
    </lineage>
</organism>
<sequence length="186" mass="20654">MKAHEFDSRKLDVPAFARDAGSLQGEWPASQLGRLADVAAPETPVAAWPAVQWSLQGERRELSGGAIETWLHLEASAEVSMTCQRCLQPVQESMSLERSYRFVRDEQEAAEQDIESEEELLVLTRNLDVQELVEDELLLSLPLVPRHEQCPKPLEVPAGVAELSEEEAASSERPNPFAALAALKRK</sequence>
<dbReference type="Pfam" id="PF02620">
    <property type="entry name" value="YceD"/>
    <property type="match status" value="1"/>
</dbReference>